<name>A0A0A8YPI3_ARUDO</name>
<dbReference type="EMBL" id="GBRH01269729">
    <property type="protein sequence ID" value="JAD28166.1"/>
    <property type="molecule type" value="Transcribed_RNA"/>
</dbReference>
<evidence type="ECO:0000313" key="1">
    <source>
        <dbReference type="EMBL" id="JAD28166.1"/>
    </source>
</evidence>
<dbReference type="AlphaFoldDB" id="A0A0A8YPI3"/>
<reference evidence="1" key="2">
    <citation type="journal article" date="2015" name="Data Brief">
        <title>Shoot transcriptome of the giant reed, Arundo donax.</title>
        <authorList>
            <person name="Barrero R.A."/>
            <person name="Guerrero F.D."/>
            <person name="Moolhuijzen P."/>
            <person name="Goolsby J.A."/>
            <person name="Tidwell J."/>
            <person name="Bellgard S.E."/>
            <person name="Bellgard M.I."/>
        </authorList>
    </citation>
    <scope>NUCLEOTIDE SEQUENCE</scope>
    <source>
        <tissue evidence="1">Shoot tissue taken approximately 20 cm above the soil surface</tissue>
    </source>
</reference>
<sequence length="37" mass="3844">MQCLSPDAGASEPIWQPPSNQSRCVNPVAIFTGSAIA</sequence>
<reference evidence="1" key="1">
    <citation type="submission" date="2014-09" db="EMBL/GenBank/DDBJ databases">
        <authorList>
            <person name="Magalhaes I.L.F."/>
            <person name="Oliveira U."/>
            <person name="Santos F.R."/>
            <person name="Vidigal T.H.D.A."/>
            <person name="Brescovit A.D."/>
            <person name="Santos A.J."/>
        </authorList>
    </citation>
    <scope>NUCLEOTIDE SEQUENCE</scope>
    <source>
        <tissue evidence="1">Shoot tissue taken approximately 20 cm above the soil surface</tissue>
    </source>
</reference>
<organism evidence="1">
    <name type="scientific">Arundo donax</name>
    <name type="common">Giant reed</name>
    <name type="synonym">Donax arundinaceus</name>
    <dbReference type="NCBI Taxonomy" id="35708"/>
    <lineage>
        <taxon>Eukaryota</taxon>
        <taxon>Viridiplantae</taxon>
        <taxon>Streptophyta</taxon>
        <taxon>Embryophyta</taxon>
        <taxon>Tracheophyta</taxon>
        <taxon>Spermatophyta</taxon>
        <taxon>Magnoliopsida</taxon>
        <taxon>Liliopsida</taxon>
        <taxon>Poales</taxon>
        <taxon>Poaceae</taxon>
        <taxon>PACMAD clade</taxon>
        <taxon>Arundinoideae</taxon>
        <taxon>Arundineae</taxon>
        <taxon>Arundo</taxon>
    </lineage>
</organism>
<accession>A0A0A8YPI3</accession>
<proteinExistence type="predicted"/>
<protein>
    <submittedName>
        <fullName evidence="1">Uncharacterized protein</fullName>
    </submittedName>
</protein>